<dbReference type="Proteomes" id="UP000501690">
    <property type="component" value="Linkage Group LG10"/>
</dbReference>
<keyword evidence="2" id="KW-1185">Reference proteome</keyword>
<accession>A0A4D6NA90</accession>
<dbReference type="EMBL" id="CP039354">
    <property type="protein sequence ID" value="QCE10763.1"/>
    <property type="molecule type" value="Genomic_DNA"/>
</dbReference>
<reference evidence="1 2" key="1">
    <citation type="submission" date="2019-04" db="EMBL/GenBank/DDBJ databases">
        <title>An improved genome assembly and genetic linkage map for asparagus bean, Vigna unguiculata ssp. sesquipedialis.</title>
        <authorList>
            <person name="Xia Q."/>
            <person name="Zhang R."/>
            <person name="Dong Y."/>
        </authorList>
    </citation>
    <scope>NUCLEOTIDE SEQUENCE [LARGE SCALE GENOMIC DNA]</scope>
    <source>
        <tissue evidence="1">Leaf</tissue>
    </source>
</reference>
<sequence>MGFIPHGDIYIPKGDVPNEEFEDDQEMLEVALVVGSSSAVVGTSFSMEENIANICRRMEERYNLQGTRHE</sequence>
<proteinExistence type="predicted"/>
<organism evidence="1 2">
    <name type="scientific">Vigna unguiculata</name>
    <name type="common">Cowpea</name>
    <dbReference type="NCBI Taxonomy" id="3917"/>
    <lineage>
        <taxon>Eukaryota</taxon>
        <taxon>Viridiplantae</taxon>
        <taxon>Streptophyta</taxon>
        <taxon>Embryophyta</taxon>
        <taxon>Tracheophyta</taxon>
        <taxon>Spermatophyta</taxon>
        <taxon>Magnoliopsida</taxon>
        <taxon>eudicotyledons</taxon>
        <taxon>Gunneridae</taxon>
        <taxon>Pentapetalae</taxon>
        <taxon>rosids</taxon>
        <taxon>fabids</taxon>
        <taxon>Fabales</taxon>
        <taxon>Fabaceae</taxon>
        <taxon>Papilionoideae</taxon>
        <taxon>50 kb inversion clade</taxon>
        <taxon>NPAAA clade</taxon>
        <taxon>indigoferoid/millettioid clade</taxon>
        <taxon>Phaseoleae</taxon>
        <taxon>Vigna</taxon>
    </lineage>
</organism>
<name>A0A4D6NA90_VIGUN</name>
<dbReference type="AlphaFoldDB" id="A0A4D6NA90"/>
<protein>
    <submittedName>
        <fullName evidence="1">Uncharacterized protein</fullName>
    </submittedName>
</protein>
<gene>
    <name evidence="1" type="ORF">DEO72_LG10g1995</name>
</gene>
<evidence type="ECO:0000313" key="2">
    <source>
        <dbReference type="Proteomes" id="UP000501690"/>
    </source>
</evidence>
<evidence type="ECO:0000313" key="1">
    <source>
        <dbReference type="EMBL" id="QCE10763.1"/>
    </source>
</evidence>